<dbReference type="Gene3D" id="2.60.40.1120">
    <property type="entry name" value="Carboxypeptidase-like, regulatory domain"/>
    <property type="match status" value="1"/>
</dbReference>
<evidence type="ECO:0000313" key="5">
    <source>
        <dbReference type="Proteomes" id="UP000322983"/>
    </source>
</evidence>
<keyword evidence="2" id="KW-1133">Transmembrane helix</keyword>
<proteinExistence type="predicted"/>
<dbReference type="GeneID" id="41717721"/>
<dbReference type="Proteomes" id="UP000325030">
    <property type="component" value="Chromosome"/>
</dbReference>
<keyword evidence="1" id="KW-0175">Coiled coil</keyword>
<dbReference type="RefSeq" id="WP_149528509.1">
    <property type="nucleotide sequence ID" value="NZ_AP018929.1"/>
</dbReference>
<dbReference type="SUPFAM" id="SSF58100">
    <property type="entry name" value="Bacterial hemolysins"/>
    <property type="match status" value="1"/>
</dbReference>
<reference evidence="6" key="1">
    <citation type="submission" date="2018-09" db="EMBL/GenBank/DDBJ databases">
        <title>Complete Genome Sequencing of Sulfolobus sp. JCM 16834.</title>
        <authorList>
            <person name="Kato S."/>
            <person name="Itoh T."/>
            <person name="Ohkuma M."/>
        </authorList>
    </citation>
    <scope>NUCLEOTIDE SEQUENCE [LARGE SCALE GENOMIC DNA]</scope>
    <source>
        <strain evidence="6">IC-007</strain>
    </source>
</reference>
<keyword evidence="2" id="KW-0812">Transmembrane</keyword>
<dbReference type="EMBL" id="AP018930">
    <property type="protein sequence ID" value="BBG26856.1"/>
    <property type="molecule type" value="Genomic_DNA"/>
</dbReference>
<organism evidence="3 5">
    <name type="scientific">Sulfuracidifex tepidarius</name>
    <dbReference type="NCBI Taxonomy" id="1294262"/>
    <lineage>
        <taxon>Archaea</taxon>
        <taxon>Thermoproteota</taxon>
        <taxon>Thermoprotei</taxon>
        <taxon>Sulfolobales</taxon>
        <taxon>Sulfolobaceae</taxon>
        <taxon>Sulfuracidifex</taxon>
    </lineage>
</organism>
<accession>A0A510DV70</accession>
<protein>
    <submittedName>
        <fullName evidence="3">Chromosome partition protein Smc</fullName>
    </submittedName>
</protein>
<evidence type="ECO:0000313" key="6">
    <source>
        <dbReference type="Proteomes" id="UP000325030"/>
    </source>
</evidence>
<sequence>MKMNKIGLIMAIVAISFVFSSFTAMSMITGDGYTIYSPAQNNQIYQYGQSVVLSFTSPYKSSQFTVTIDRFIEVNGTLVAKLYNSIPEFTNSTGGFTGSIMTGDNPPGKYLIILNDPTYGDASVEFNITIVPPHYQQATISVTVENESNLPISGASVVVLNSTNDQQVNSGITSSTGTVDLTVPYFGTPVTYIVKASATGYVTQNTTVTVNSNTTFPVTLVLPNVGFSFTVQGIFQNGQSVAPANDRIINVYQGVPLTIEYNAIDDGVPASGAKITEMVTYPNGSIEQYTATVGSNGLVNITFTPPLSTSQTTLNMEISASASYSGMSASLPYVIYASAIYNYNATITQLQKEVNSLENTTSYLEKEMSSLNATVQGLESKIDQLSTEISSLNSTLISLNKTVTNINSTSIPQLEKEISSLNSNISSLKSELSSVNSSVTSLKSTVSSASTLVYVALAAGIIGLIVAIIAVVLVLRKIR</sequence>
<dbReference type="OrthoDB" id="43546at2157"/>
<evidence type="ECO:0000256" key="1">
    <source>
        <dbReference type="SAM" id="Coils"/>
    </source>
</evidence>
<evidence type="ECO:0000256" key="2">
    <source>
        <dbReference type="SAM" id="Phobius"/>
    </source>
</evidence>
<dbReference type="SUPFAM" id="SSF49478">
    <property type="entry name" value="Cna protein B-type domain"/>
    <property type="match status" value="1"/>
</dbReference>
<keyword evidence="5" id="KW-1185">Reference proteome</keyword>
<dbReference type="EMBL" id="AP018929">
    <property type="protein sequence ID" value="BBG24101.1"/>
    <property type="molecule type" value="Genomic_DNA"/>
</dbReference>
<keyword evidence="2" id="KW-0472">Membrane</keyword>
<name>A0A510DV70_9CREN</name>
<feature type="transmembrane region" description="Helical" evidence="2">
    <location>
        <begin position="452"/>
        <end position="475"/>
    </location>
</feature>
<dbReference type="STRING" id="1294262.GCA_001316085_01390"/>
<evidence type="ECO:0000313" key="3">
    <source>
        <dbReference type="EMBL" id="BBG24101.1"/>
    </source>
</evidence>
<dbReference type="Proteomes" id="UP000322983">
    <property type="component" value="Chromosome"/>
</dbReference>
<gene>
    <name evidence="3" type="ORF">IC006_1403</name>
    <name evidence="4" type="ORF">IC007_1378</name>
</gene>
<evidence type="ECO:0000313" key="4">
    <source>
        <dbReference type="EMBL" id="BBG26856.1"/>
    </source>
</evidence>
<feature type="coiled-coil region" evidence="1">
    <location>
        <begin position="340"/>
        <end position="431"/>
    </location>
</feature>
<accession>A0A510E2Y7</accession>
<reference evidence="3 5" key="2">
    <citation type="journal article" date="2020" name="Int. J. Syst. Evol. Microbiol.">
        <title>Sulfuracidifex tepidarius gen. nov., sp. nov. and transfer of Sulfolobus metallicus Huber and Stetter 1992 to the genus Sulfuracidifex as Sulfuracidifex metallicus comb. nov.</title>
        <authorList>
            <person name="Itoh T."/>
            <person name="Miura T."/>
            <person name="Sakai H.D."/>
            <person name="Kato S."/>
            <person name="Ohkuma M."/>
            <person name="Takashina T."/>
        </authorList>
    </citation>
    <scope>NUCLEOTIDE SEQUENCE [LARGE SCALE GENOMIC DNA]</scope>
    <source>
        <strain evidence="3 5">IC-006</strain>
        <strain evidence="4">IC-007</strain>
    </source>
</reference>
<dbReference type="Gene3D" id="1.10.287.1490">
    <property type="match status" value="1"/>
</dbReference>
<dbReference type="KEGG" id="step:IC006_1403"/>
<dbReference type="AlphaFoldDB" id="A0A510DV70"/>